<dbReference type="EMBL" id="LWGR01000007">
    <property type="protein sequence ID" value="KZM72439.1"/>
    <property type="molecule type" value="Genomic_DNA"/>
</dbReference>
<dbReference type="OrthoDB" id="229416at2"/>
<name>A0A164LI57_9NOCA</name>
<dbReference type="Gene3D" id="3.40.605.10">
    <property type="entry name" value="Aldehyde Dehydrogenase, Chain A, domain 1"/>
    <property type="match status" value="1"/>
</dbReference>
<dbReference type="SUPFAM" id="SSF53720">
    <property type="entry name" value="ALDH-like"/>
    <property type="match status" value="1"/>
</dbReference>
<organism evidence="3 4">
    <name type="scientific">Nocardia terpenica</name>
    <dbReference type="NCBI Taxonomy" id="455432"/>
    <lineage>
        <taxon>Bacteria</taxon>
        <taxon>Bacillati</taxon>
        <taxon>Actinomycetota</taxon>
        <taxon>Actinomycetes</taxon>
        <taxon>Mycobacteriales</taxon>
        <taxon>Nocardiaceae</taxon>
        <taxon>Nocardia</taxon>
    </lineage>
</organism>
<evidence type="ECO:0000313" key="3">
    <source>
        <dbReference type="EMBL" id="KZM72439.1"/>
    </source>
</evidence>
<proteinExistence type="predicted"/>
<dbReference type="Gene3D" id="3.40.309.10">
    <property type="entry name" value="Aldehyde Dehydrogenase, Chain A, domain 2"/>
    <property type="match status" value="1"/>
</dbReference>
<accession>A0A164LI57</accession>
<evidence type="ECO:0000313" key="4">
    <source>
        <dbReference type="Proteomes" id="UP000076512"/>
    </source>
</evidence>
<dbReference type="AlphaFoldDB" id="A0A164LI57"/>
<reference evidence="3 4" key="1">
    <citation type="submission" date="2016-04" db="EMBL/GenBank/DDBJ databases">
        <authorList>
            <person name="Evans L.H."/>
            <person name="Alamgir A."/>
            <person name="Owens N."/>
            <person name="Weber N.D."/>
            <person name="Virtaneva K."/>
            <person name="Barbian K."/>
            <person name="Babar A."/>
            <person name="Rosenke K."/>
        </authorList>
    </citation>
    <scope>NUCLEOTIDE SEQUENCE [LARGE SCALE GENOMIC DNA]</scope>
    <source>
        <strain evidence="3 4">IFM 0406</strain>
    </source>
</reference>
<dbReference type="Proteomes" id="UP000076512">
    <property type="component" value="Unassembled WGS sequence"/>
</dbReference>
<dbReference type="Pfam" id="PF00171">
    <property type="entry name" value="Aldedh"/>
    <property type="match status" value="1"/>
</dbReference>
<comment type="caution">
    <text evidence="3">The sequence shown here is derived from an EMBL/GenBank/DDBJ whole genome shotgun (WGS) entry which is preliminary data.</text>
</comment>
<feature type="domain" description="Aldehyde dehydrogenase" evidence="2">
    <location>
        <begin position="161"/>
        <end position="372"/>
    </location>
</feature>
<dbReference type="GO" id="GO:0016620">
    <property type="term" value="F:oxidoreductase activity, acting on the aldehyde or oxo group of donors, NAD or NADP as acceptor"/>
    <property type="evidence" value="ECO:0007669"/>
    <property type="project" value="InterPro"/>
</dbReference>
<gene>
    <name evidence="3" type="ORF">AWN90_26865</name>
</gene>
<dbReference type="InterPro" id="IPR016162">
    <property type="entry name" value="Ald_DH_N"/>
</dbReference>
<dbReference type="InterPro" id="IPR016161">
    <property type="entry name" value="Ald_DH/histidinol_DH"/>
</dbReference>
<keyword evidence="4" id="KW-1185">Reference proteome</keyword>
<dbReference type="InterPro" id="IPR015590">
    <property type="entry name" value="Aldehyde_DH_dom"/>
</dbReference>
<sequence length="457" mass="48650">MVPVLDALGSRGAYTPIRRAQIRDVRGDLRAELGLVPDLFVKRTMADVGRHPARPVAERDKMLAAAGDLFLHGTLGGLTPADYQELVAAVSGLPIGVVRASADVIAEAARRAVDTAYAALPSRARAHWTEMEDARAVWIRRGRSLAVNAAGNHPGVHSLWLEALALGYGVAVRPSRREPFTPHRLVRALWEAGFGGSEIALLPGGQEIVGSLLAAADLGLVYGGDDVVRRYRDDPRVLPQGPGRAKILLTGEATDDDIRFAADSIAYQGGTACVNATAVYVEGDHLAVARRLAEHLSDLPALPPEDPAAVLPCWPSGEGRRVADFVRSQAGAATPVLSAEDMVVALDDGSVVLRPTVYACDRGDAPQARLELPYPCAWVLPWTPGDAAALTDSLVVSAVTGDDDLVTALVDDPTIRNVYVGRVPTYRVEFGVPHDGFLGEFLMRSKAVARQPVSLHP</sequence>
<protein>
    <recommendedName>
        <fullName evidence="2">Aldehyde dehydrogenase domain-containing protein</fullName>
    </recommendedName>
</protein>
<evidence type="ECO:0000256" key="1">
    <source>
        <dbReference type="ARBA" id="ARBA00023002"/>
    </source>
</evidence>
<dbReference type="STRING" id="455432.AWN90_26865"/>
<dbReference type="RefSeq" id="WP_067588351.1">
    <property type="nucleotide sequence ID" value="NZ_JABMCZ010000005.1"/>
</dbReference>
<evidence type="ECO:0000259" key="2">
    <source>
        <dbReference type="Pfam" id="PF00171"/>
    </source>
</evidence>
<keyword evidence="1" id="KW-0560">Oxidoreductase</keyword>
<dbReference type="InterPro" id="IPR016163">
    <property type="entry name" value="Ald_DH_C"/>
</dbReference>